<dbReference type="Proteomes" id="UP000315540">
    <property type="component" value="Unassembled WGS sequence"/>
</dbReference>
<protein>
    <submittedName>
        <fullName evidence="9">DUF4982 domain-containing protein</fullName>
    </submittedName>
</protein>
<dbReference type="Gene3D" id="2.60.40.10">
    <property type="entry name" value="Immunoglobulins"/>
    <property type="match status" value="3"/>
</dbReference>
<organism evidence="9 10">
    <name type="scientific">Aquimarina algicola</name>
    <dbReference type="NCBI Taxonomy" id="2589995"/>
    <lineage>
        <taxon>Bacteria</taxon>
        <taxon>Pseudomonadati</taxon>
        <taxon>Bacteroidota</taxon>
        <taxon>Flavobacteriia</taxon>
        <taxon>Flavobacteriales</taxon>
        <taxon>Flavobacteriaceae</taxon>
        <taxon>Aquimarina</taxon>
    </lineage>
</organism>
<dbReference type="SUPFAM" id="SSF49785">
    <property type="entry name" value="Galactose-binding domain-like"/>
    <property type="match status" value="1"/>
</dbReference>
<feature type="domain" description="Glycoside hydrolase family 2 catalytic" evidence="5">
    <location>
        <begin position="312"/>
        <end position="469"/>
    </location>
</feature>
<dbReference type="OrthoDB" id="9801077at2"/>
<comment type="similarity">
    <text evidence="1">Belongs to the glycosyl hydrolase 2 family.</text>
</comment>
<gene>
    <name evidence="9" type="ORF">FHK87_15860</name>
</gene>
<evidence type="ECO:0000259" key="4">
    <source>
        <dbReference type="Pfam" id="PF00703"/>
    </source>
</evidence>
<dbReference type="Gene3D" id="2.60.120.260">
    <property type="entry name" value="Galactose-binding domain-like"/>
    <property type="match status" value="2"/>
</dbReference>
<sequence length="1033" mass="117842">MSIRKRKGQQIRYIVLGLLVIVLASCQDQKDSTKIEVSDKLRRQNFDLDWKFIQEDVQGAEQTNFNDTSWRTLDLPHDWSIEGEYNENNPMGDRCGYLPAGFGWYRKTIQVPETWKGKYVEIAFDGVYMNSTVWANGRKLGHRPYGWISFAYDISEEVANSNKITFAVRVDNDKQPSARWYTGSGIYAHTWIDIKDNIHIVRDGVFVKTKGKILSVATEMANKTEKAAQFILKTSVVDASGKIITSKENTVEIGSNSTSKTTETLQLKQPNLWSVETPYLYTLVSTIYQNNTVLDTKKTRFGVRDIEWIPETGMWINGKNVKLQGVCNHQDAGALGAAVPDKILRFRIQQLKDMGVNAIRTAHNPQTPIFYDLCDEMGMMVMDEIFDGWMRKADNDYGAHSFEEWWERDVTDWIKRDRNHPSIIIYSLGNETKGEVAKDLVRVSHELDPTRPVTSGHSGSEYMDVYGVNGVSEKLGFFDTLEKDRVFIGTENTHSFQVRGYYRTKSWFRNGYPSKKQNPYPLPDLTEKEVFSHDWTTPEARINGKQIFNSSYDNAMIRLTARRNIQQIRDIPNHAGSFRWTGYDYIGEAGFIHGAWPFKGFMGGAIDLANFEKDLYYLYQSQWTTQPMVHILPHWTHPKITLDTEIPVWVYSNCDEVELLHNGTSLGKIRPGKEWDQMQCQWMVKWKPGTLKAIGYKNGKQVIEEVVKTAGEPSKIELSVDGEPLRSSGKDIVQVRVTTTDASGQMYPYGENRTYFHIFGPARIRALDNGSPIDVEKHFEAKDRIAFYGLTRAYVESYRDNNAPITVLASSILGEKKQITSNKVSIDTKLIALRGKLQNVELKIYYTTDGSKPTLRSKVYEEPFTVPLETTVKALVIANGEELQHLEERFGVNEGFVWNPIKENYKIVGEQAETAKFKNAKVIQKGVGFNGAGFLKLEKQGSVEWYQENDGDEGEANLYIRYGGNNPDEKGAFIKVIINGKVVKEKLLLRNLTRREGKWGKKKIKIKIERGANYIKLETVGDFGPAIDEILVN</sequence>
<feature type="domain" description="Glycoside hydrolase family 2" evidence="8">
    <location>
        <begin position="716"/>
        <end position="811"/>
    </location>
</feature>
<keyword evidence="2" id="KW-0378">Hydrolase</keyword>
<dbReference type="InterPro" id="IPR006101">
    <property type="entry name" value="Glyco_hydro_2"/>
</dbReference>
<dbReference type="Pfam" id="PF18565">
    <property type="entry name" value="Glyco_hydro2_C5"/>
    <property type="match status" value="1"/>
</dbReference>
<dbReference type="InterPro" id="IPR008979">
    <property type="entry name" value="Galactose-bd-like_sf"/>
</dbReference>
<dbReference type="InterPro" id="IPR006102">
    <property type="entry name" value="Ig-like_GH2"/>
</dbReference>
<feature type="domain" description="DUF4982" evidence="7">
    <location>
        <begin position="644"/>
        <end position="702"/>
    </location>
</feature>
<dbReference type="SUPFAM" id="SSF49303">
    <property type="entry name" value="beta-Galactosidase/glucuronidase domain"/>
    <property type="match status" value="1"/>
</dbReference>
<evidence type="ECO:0000256" key="3">
    <source>
        <dbReference type="ARBA" id="ARBA00023295"/>
    </source>
</evidence>
<keyword evidence="10" id="KW-1185">Reference proteome</keyword>
<evidence type="ECO:0000259" key="5">
    <source>
        <dbReference type="Pfam" id="PF02836"/>
    </source>
</evidence>
<dbReference type="Pfam" id="PF02836">
    <property type="entry name" value="Glyco_hydro_2_C"/>
    <property type="match status" value="1"/>
</dbReference>
<keyword evidence="3" id="KW-0326">Glycosidase</keyword>
<evidence type="ECO:0000313" key="10">
    <source>
        <dbReference type="Proteomes" id="UP000315540"/>
    </source>
</evidence>
<dbReference type="PANTHER" id="PTHR42732:SF1">
    <property type="entry name" value="BETA-MANNOSIDASE"/>
    <property type="match status" value="1"/>
</dbReference>
<feature type="domain" description="Glycoside hydrolase family 2 immunoglobulin-like beta-sandwich" evidence="4">
    <location>
        <begin position="207"/>
        <end position="304"/>
    </location>
</feature>
<dbReference type="PANTHER" id="PTHR42732">
    <property type="entry name" value="BETA-GALACTOSIDASE"/>
    <property type="match status" value="1"/>
</dbReference>
<evidence type="ECO:0000313" key="9">
    <source>
        <dbReference type="EMBL" id="TPN84410.1"/>
    </source>
</evidence>
<dbReference type="InterPro" id="IPR013783">
    <property type="entry name" value="Ig-like_fold"/>
</dbReference>
<dbReference type="PROSITE" id="PS51257">
    <property type="entry name" value="PROKAR_LIPOPROTEIN"/>
    <property type="match status" value="1"/>
</dbReference>
<comment type="caution">
    <text evidence="9">The sequence shown here is derived from an EMBL/GenBank/DDBJ whole genome shotgun (WGS) entry which is preliminary data.</text>
</comment>
<dbReference type="InterPro" id="IPR032311">
    <property type="entry name" value="DUF4982"/>
</dbReference>
<name>A0A504JCV5_9FLAO</name>
<dbReference type="Pfam" id="PF13290">
    <property type="entry name" value="CHB_HEX_C_1"/>
    <property type="match status" value="1"/>
</dbReference>
<evidence type="ECO:0000259" key="7">
    <source>
        <dbReference type="Pfam" id="PF16355"/>
    </source>
</evidence>
<dbReference type="AlphaFoldDB" id="A0A504JCV5"/>
<dbReference type="SUPFAM" id="SSF51445">
    <property type="entry name" value="(Trans)glycosidases"/>
    <property type="match status" value="1"/>
</dbReference>
<evidence type="ECO:0000259" key="8">
    <source>
        <dbReference type="Pfam" id="PF18565"/>
    </source>
</evidence>
<dbReference type="InterPro" id="IPR036156">
    <property type="entry name" value="Beta-gal/glucu_dom_sf"/>
</dbReference>
<evidence type="ECO:0000256" key="1">
    <source>
        <dbReference type="ARBA" id="ARBA00007401"/>
    </source>
</evidence>
<reference evidence="9 10" key="1">
    <citation type="submission" date="2019-06" db="EMBL/GenBank/DDBJ databases">
        <authorList>
            <person name="Meng X."/>
        </authorList>
    </citation>
    <scope>NUCLEOTIDE SEQUENCE [LARGE SCALE GENOMIC DNA]</scope>
    <source>
        <strain evidence="9 10">M625</strain>
    </source>
</reference>
<dbReference type="EMBL" id="VFWZ01000005">
    <property type="protein sequence ID" value="TPN84410.1"/>
    <property type="molecule type" value="Genomic_DNA"/>
</dbReference>
<dbReference type="InterPro" id="IPR006103">
    <property type="entry name" value="Glyco_hydro_2_cat"/>
</dbReference>
<proteinExistence type="inferred from homology"/>
<dbReference type="InterPro" id="IPR017853">
    <property type="entry name" value="GH"/>
</dbReference>
<dbReference type="GO" id="GO:0004553">
    <property type="term" value="F:hydrolase activity, hydrolyzing O-glycosyl compounds"/>
    <property type="evidence" value="ECO:0007669"/>
    <property type="project" value="InterPro"/>
</dbReference>
<dbReference type="Gene3D" id="3.20.20.80">
    <property type="entry name" value="Glycosidases"/>
    <property type="match status" value="1"/>
</dbReference>
<dbReference type="InterPro" id="IPR059177">
    <property type="entry name" value="GH29D-like_dom"/>
</dbReference>
<dbReference type="InterPro" id="IPR040605">
    <property type="entry name" value="Glyco_hydro2_dom5"/>
</dbReference>
<dbReference type="GO" id="GO:0005975">
    <property type="term" value="P:carbohydrate metabolic process"/>
    <property type="evidence" value="ECO:0007669"/>
    <property type="project" value="InterPro"/>
</dbReference>
<dbReference type="InterPro" id="IPR051913">
    <property type="entry name" value="GH2_Domain-Containing"/>
</dbReference>
<evidence type="ECO:0000259" key="6">
    <source>
        <dbReference type="Pfam" id="PF13290"/>
    </source>
</evidence>
<dbReference type="Pfam" id="PF00703">
    <property type="entry name" value="Glyco_hydro_2"/>
    <property type="match status" value="1"/>
</dbReference>
<evidence type="ECO:0000256" key="2">
    <source>
        <dbReference type="ARBA" id="ARBA00022801"/>
    </source>
</evidence>
<dbReference type="Pfam" id="PF16355">
    <property type="entry name" value="DUF4982"/>
    <property type="match status" value="1"/>
</dbReference>
<accession>A0A504JCV5</accession>
<feature type="domain" description="GH29D-like beta-sandwich" evidence="6">
    <location>
        <begin position="839"/>
        <end position="881"/>
    </location>
</feature>
<dbReference type="RefSeq" id="WP_140594746.1">
    <property type="nucleotide sequence ID" value="NZ_VFWZ01000005.1"/>
</dbReference>
<dbReference type="PRINTS" id="PR00132">
    <property type="entry name" value="GLHYDRLASE2"/>
</dbReference>